<gene>
    <name evidence="2" type="ORF">NDU88_004656</name>
</gene>
<evidence type="ECO:0000256" key="1">
    <source>
        <dbReference type="SAM" id="MobiDB-lite"/>
    </source>
</evidence>
<feature type="compositionally biased region" description="Basic and acidic residues" evidence="1">
    <location>
        <begin position="127"/>
        <end position="136"/>
    </location>
</feature>
<organism evidence="2 3">
    <name type="scientific">Pleurodeles waltl</name>
    <name type="common">Iberian ribbed newt</name>
    <dbReference type="NCBI Taxonomy" id="8319"/>
    <lineage>
        <taxon>Eukaryota</taxon>
        <taxon>Metazoa</taxon>
        <taxon>Chordata</taxon>
        <taxon>Craniata</taxon>
        <taxon>Vertebrata</taxon>
        <taxon>Euteleostomi</taxon>
        <taxon>Amphibia</taxon>
        <taxon>Batrachia</taxon>
        <taxon>Caudata</taxon>
        <taxon>Salamandroidea</taxon>
        <taxon>Salamandridae</taxon>
        <taxon>Pleurodelinae</taxon>
        <taxon>Pleurodeles</taxon>
    </lineage>
</organism>
<proteinExistence type="predicted"/>
<feature type="compositionally biased region" description="Basic and acidic residues" evidence="1">
    <location>
        <begin position="145"/>
        <end position="154"/>
    </location>
</feature>
<evidence type="ECO:0000313" key="3">
    <source>
        <dbReference type="Proteomes" id="UP001066276"/>
    </source>
</evidence>
<accession>A0AAV7M6W7</accession>
<comment type="caution">
    <text evidence="2">The sequence shown here is derived from an EMBL/GenBank/DDBJ whole genome shotgun (WGS) entry which is preliminary data.</text>
</comment>
<evidence type="ECO:0000313" key="2">
    <source>
        <dbReference type="EMBL" id="KAJ1099556.1"/>
    </source>
</evidence>
<dbReference type="Proteomes" id="UP001066276">
    <property type="component" value="Chromosome 10"/>
</dbReference>
<dbReference type="EMBL" id="JANPWB010000014">
    <property type="protein sequence ID" value="KAJ1099556.1"/>
    <property type="molecule type" value="Genomic_DNA"/>
</dbReference>
<reference evidence="2" key="1">
    <citation type="journal article" date="2022" name="bioRxiv">
        <title>Sequencing and chromosome-scale assembly of the giantPleurodeles waltlgenome.</title>
        <authorList>
            <person name="Brown T."/>
            <person name="Elewa A."/>
            <person name="Iarovenko S."/>
            <person name="Subramanian E."/>
            <person name="Araus A.J."/>
            <person name="Petzold A."/>
            <person name="Susuki M."/>
            <person name="Suzuki K.-i.T."/>
            <person name="Hayashi T."/>
            <person name="Toyoda A."/>
            <person name="Oliveira C."/>
            <person name="Osipova E."/>
            <person name="Leigh N.D."/>
            <person name="Simon A."/>
            <person name="Yun M.H."/>
        </authorList>
    </citation>
    <scope>NUCLEOTIDE SEQUENCE</scope>
    <source>
        <strain evidence="2">20211129_DDA</strain>
        <tissue evidence="2">Liver</tissue>
    </source>
</reference>
<name>A0AAV7M6W7_PLEWA</name>
<dbReference type="AlphaFoldDB" id="A0AAV7M6W7"/>
<keyword evidence="3" id="KW-1185">Reference proteome</keyword>
<protein>
    <submittedName>
        <fullName evidence="2">Uncharacterized protein</fullName>
    </submittedName>
</protein>
<sequence>MAGYKDQAGDEYYMDDTAGSFEQDLVYTLDAAVRHTVNQALAQAMSLIKHHLLGFAEQQGWVAPSGGQAMSEHSLSGGSQSIMQSTNPHAAVFESLIRGMAKKHDYIASSSQKTKSREDMASSSPDHSSDQGDDPPRKHKKKSHHTFEPEDSVHRRSSLWMPPPEVTDYVESHIIHGFDKDVRSRLRSECPRPDFATKVTETPELDPTLVAFWKNSSKDPKKGKERACRGCQDKLLDVSGPLTKILEVGFQAKESDEAINPDVLGGWAPGALCFLGNANCAISSEHRRSILIKLDPKLADLAPTEGLGTYFLDYRSLKNFQSSW</sequence>
<feature type="region of interest" description="Disordered" evidence="1">
    <location>
        <begin position="106"/>
        <end position="162"/>
    </location>
</feature>